<dbReference type="EMBL" id="BPLQ01007917">
    <property type="protein sequence ID" value="GIY33255.1"/>
    <property type="molecule type" value="Genomic_DNA"/>
</dbReference>
<feature type="compositionally biased region" description="Basic residues" evidence="1">
    <location>
        <begin position="168"/>
        <end position="177"/>
    </location>
</feature>
<name>A0AAV4SGG7_9ARAC</name>
<feature type="region of interest" description="Disordered" evidence="1">
    <location>
        <begin position="152"/>
        <end position="177"/>
    </location>
</feature>
<dbReference type="AlphaFoldDB" id="A0AAV4SGG7"/>
<feature type="region of interest" description="Disordered" evidence="1">
    <location>
        <begin position="91"/>
        <end position="113"/>
    </location>
</feature>
<keyword evidence="3" id="KW-1185">Reference proteome</keyword>
<evidence type="ECO:0000313" key="3">
    <source>
        <dbReference type="Proteomes" id="UP001054837"/>
    </source>
</evidence>
<accession>A0AAV4SGG7</accession>
<proteinExistence type="predicted"/>
<evidence type="ECO:0000313" key="2">
    <source>
        <dbReference type="EMBL" id="GIY33255.1"/>
    </source>
</evidence>
<reference evidence="2 3" key="1">
    <citation type="submission" date="2021-06" db="EMBL/GenBank/DDBJ databases">
        <title>Caerostris darwini draft genome.</title>
        <authorList>
            <person name="Kono N."/>
            <person name="Arakawa K."/>
        </authorList>
    </citation>
    <scope>NUCLEOTIDE SEQUENCE [LARGE SCALE GENOMIC DNA]</scope>
</reference>
<sequence length="177" mass="19789">MVTPLCDYRNPFIPEQARNDQTVLVPVIRNYSPYVIDCINQTDDKNTAKETTILFEINADDLSIHSDDPEFLFHQQNGSELLEPAVDSISRRATAAPPTRNPISESRGKSKKAVQINANDHSIRSDAGTFLFHQQIGSAHLELVLDSITRRTTAAPRARNPISESRGKSKKVFRNCS</sequence>
<dbReference type="Proteomes" id="UP001054837">
    <property type="component" value="Unassembled WGS sequence"/>
</dbReference>
<protein>
    <submittedName>
        <fullName evidence="2">Uncharacterized protein</fullName>
    </submittedName>
</protein>
<gene>
    <name evidence="2" type="ORF">CDAR_590901</name>
</gene>
<evidence type="ECO:0000256" key="1">
    <source>
        <dbReference type="SAM" id="MobiDB-lite"/>
    </source>
</evidence>
<organism evidence="2 3">
    <name type="scientific">Caerostris darwini</name>
    <dbReference type="NCBI Taxonomy" id="1538125"/>
    <lineage>
        <taxon>Eukaryota</taxon>
        <taxon>Metazoa</taxon>
        <taxon>Ecdysozoa</taxon>
        <taxon>Arthropoda</taxon>
        <taxon>Chelicerata</taxon>
        <taxon>Arachnida</taxon>
        <taxon>Araneae</taxon>
        <taxon>Araneomorphae</taxon>
        <taxon>Entelegynae</taxon>
        <taxon>Araneoidea</taxon>
        <taxon>Araneidae</taxon>
        <taxon>Caerostris</taxon>
    </lineage>
</organism>
<comment type="caution">
    <text evidence="2">The sequence shown here is derived from an EMBL/GenBank/DDBJ whole genome shotgun (WGS) entry which is preliminary data.</text>
</comment>